<dbReference type="Proteomes" id="UP000029278">
    <property type="component" value="Unassembled WGS sequence"/>
</dbReference>
<accession>A0A090ZPB4</accession>
<comment type="caution">
    <text evidence="2">The sequence shown here is derived from an EMBL/GenBank/DDBJ whole genome shotgun (WGS) entry which is preliminary data.</text>
</comment>
<dbReference type="HOGENOM" id="CLU_037990_4_0_9"/>
<dbReference type="Pfam" id="PF08241">
    <property type="entry name" value="Methyltransf_11"/>
    <property type="match status" value="1"/>
</dbReference>
<dbReference type="InterPro" id="IPR029063">
    <property type="entry name" value="SAM-dependent_MTases_sf"/>
</dbReference>
<feature type="domain" description="Methyltransferase type 11" evidence="1">
    <location>
        <begin position="54"/>
        <end position="148"/>
    </location>
</feature>
<dbReference type="Gene3D" id="3.40.50.150">
    <property type="entry name" value="Vaccinia Virus protein VP39"/>
    <property type="match status" value="1"/>
</dbReference>
<dbReference type="EMBL" id="WNZZ01000009">
    <property type="protein sequence ID" value="MUG23634.1"/>
    <property type="molecule type" value="Genomic_DNA"/>
</dbReference>
<gene>
    <name evidence="2" type="ORF">DJ90_1937</name>
    <name evidence="3" type="ORF">GNQ08_14650</name>
</gene>
<keyword evidence="2" id="KW-0808">Transferase</keyword>
<dbReference type="InterPro" id="IPR013216">
    <property type="entry name" value="Methyltransf_11"/>
</dbReference>
<dbReference type="EMBL" id="JMQA01000001">
    <property type="protein sequence ID" value="KFN12283.1"/>
    <property type="molecule type" value="Genomic_DNA"/>
</dbReference>
<protein>
    <submittedName>
        <fullName evidence="2">Methyltransferase domain protein</fullName>
    </submittedName>
    <submittedName>
        <fullName evidence="3">Methyltransferase domain-containing protein</fullName>
    </submittedName>
</protein>
<proteinExistence type="predicted"/>
<dbReference type="STRING" id="44252.DJ90_1937"/>
<dbReference type="RefSeq" id="WP_036624107.1">
    <property type="nucleotide sequence ID" value="NZ_BGML01000001.1"/>
</dbReference>
<evidence type="ECO:0000313" key="5">
    <source>
        <dbReference type="Proteomes" id="UP000442469"/>
    </source>
</evidence>
<evidence type="ECO:0000313" key="2">
    <source>
        <dbReference type="EMBL" id="KFN12283.1"/>
    </source>
</evidence>
<reference evidence="3 5" key="2">
    <citation type="submission" date="2019-11" db="EMBL/GenBank/DDBJ databases">
        <title>Draft genome sequences of five Paenibacillus species of dairy origin.</title>
        <authorList>
            <person name="Olajide A.M."/>
            <person name="Chen S."/>
            <person name="Lapointe G."/>
        </authorList>
    </citation>
    <scope>NUCLEOTIDE SEQUENCE [LARGE SCALE GENOMIC DNA]</scope>
    <source>
        <strain evidence="3 5">3CT49</strain>
    </source>
</reference>
<keyword evidence="2" id="KW-0489">Methyltransferase</keyword>
<dbReference type="GO" id="GO:0008757">
    <property type="term" value="F:S-adenosylmethionine-dependent methyltransferase activity"/>
    <property type="evidence" value="ECO:0007669"/>
    <property type="project" value="InterPro"/>
</dbReference>
<dbReference type="CDD" id="cd02440">
    <property type="entry name" value="AdoMet_MTases"/>
    <property type="match status" value="1"/>
</dbReference>
<reference evidence="2 4" key="1">
    <citation type="submission" date="2014-04" db="EMBL/GenBank/DDBJ databases">
        <authorList>
            <person name="Bishop-Lilly K.A."/>
            <person name="Broomall S.M."/>
            <person name="Chain P.S."/>
            <person name="Chertkov O."/>
            <person name="Coyne S.R."/>
            <person name="Daligault H.E."/>
            <person name="Davenport K.W."/>
            <person name="Erkkila T."/>
            <person name="Frey K.G."/>
            <person name="Gibbons H.S."/>
            <person name="Gu W."/>
            <person name="Jaissle J."/>
            <person name="Johnson S.L."/>
            <person name="Koroleva G.I."/>
            <person name="Ladner J.T."/>
            <person name="Lo C.-C."/>
            <person name="Minogue T.D."/>
            <person name="Munk C."/>
            <person name="Palacios G.F."/>
            <person name="Redden C.L."/>
            <person name="Rosenzweig C.N."/>
            <person name="Scholz M.B."/>
            <person name="Teshima H."/>
            <person name="Xu Y."/>
        </authorList>
    </citation>
    <scope>NUCLEOTIDE SEQUENCE [LARGE SCALE GENOMIC DNA]</scope>
    <source>
        <strain evidence="2 4">8244</strain>
    </source>
</reference>
<organism evidence="2 4">
    <name type="scientific">Paenibacillus macerans</name>
    <name type="common">Bacillus macerans</name>
    <dbReference type="NCBI Taxonomy" id="44252"/>
    <lineage>
        <taxon>Bacteria</taxon>
        <taxon>Bacillati</taxon>
        <taxon>Bacillota</taxon>
        <taxon>Bacilli</taxon>
        <taxon>Bacillales</taxon>
        <taxon>Paenibacillaceae</taxon>
        <taxon>Paenibacillus</taxon>
    </lineage>
</organism>
<dbReference type="OrthoDB" id="43862at2"/>
<keyword evidence="4" id="KW-1185">Reference proteome</keyword>
<dbReference type="Proteomes" id="UP000442469">
    <property type="component" value="Unassembled WGS sequence"/>
</dbReference>
<dbReference type="PANTHER" id="PTHR43861">
    <property type="entry name" value="TRANS-ACONITATE 2-METHYLTRANSFERASE-RELATED"/>
    <property type="match status" value="1"/>
</dbReference>
<dbReference type="SUPFAM" id="SSF53335">
    <property type="entry name" value="S-adenosyl-L-methionine-dependent methyltransferases"/>
    <property type="match status" value="1"/>
</dbReference>
<sequence>MTEHKLAEQYRDYWDKGAAVYDEIVNTEFATDTYDQWNAILSNLLSGKRNLKILDVGTGPGFFAVLLSRMGHRVTAIDSSPEMVARAKQNAQKYNCNIRIVETDIIEYKTEETFDVIISRNVTWFLYNPVAAYQNWHGMLGDDGQVIIFDANWNLFLSHPQEAELFRKAKEEAIEQGYLPYREEQDIEEGDRLALTLPLTYVRRPGWDSEMFKFIGFTKIQVHEGFDAEFYSPGEKILNRHRPMFAIVAEK</sequence>
<dbReference type="GeneID" id="77008182"/>
<evidence type="ECO:0000313" key="4">
    <source>
        <dbReference type="Proteomes" id="UP000029278"/>
    </source>
</evidence>
<dbReference type="GO" id="GO:0032259">
    <property type="term" value="P:methylation"/>
    <property type="evidence" value="ECO:0007669"/>
    <property type="project" value="UniProtKB-KW"/>
</dbReference>
<name>A0A090ZPB4_PAEMA</name>
<dbReference type="AlphaFoldDB" id="A0A090ZPB4"/>
<evidence type="ECO:0000313" key="3">
    <source>
        <dbReference type="EMBL" id="MUG23634.1"/>
    </source>
</evidence>
<dbReference type="PATRIC" id="fig|44252.3.peg.135"/>
<evidence type="ECO:0000259" key="1">
    <source>
        <dbReference type="Pfam" id="PF08241"/>
    </source>
</evidence>